<evidence type="ECO:0000259" key="4">
    <source>
        <dbReference type="Pfam" id="PF01168"/>
    </source>
</evidence>
<dbReference type="Gene3D" id="3.20.20.10">
    <property type="entry name" value="Alanine racemase"/>
    <property type="match status" value="1"/>
</dbReference>
<comment type="similarity">
    <text evidence="2 3">Belongs to the pyridoxal phosphate-binding protein YggS/PROSC family.</text>
</comment>
<feature type="modified residue" description="N6-(pyridoxal phosphate)lysine" evidence="2">
    <location>
        <position position="90"/>
    </location>
</feature>
<comment type="function">
    <text evidence="2">Pyridoxal 5'-phosphate (PLP)-binding protein, which is involved in PLP homeostasis.</text>
</comment>
<dbReference type="InterPro" id="IPR001608">
    <property type="entry name" value="Ala_racemase_N"/>
</dbReference>
<reference evidence="5 6" key="1">
    <citation type="journal article" date="2019" name="Int. J. Syst. Evol. Microbiol.">
        <title>The Global Catalogue of Microorganisms (GCM) 10K type strain sequencing project: providing services to taxonomists for standard genome sequencing and annotation.</title>
        <authorList>
            <consortium name="The Broad Institute Genomics Platform"/>
            <consortium name="The Broad Institute Genome Sequencing Center for Infectious Disease"/>
            <person name="Wu L."/>
            <person name="Ma J."/>
        </authorList>
    </citation>
    <scope>NUCLEOTIDE SEQUENCE [LARGE SCALE GENOMIC DNA]</scope>
    <source>
        <strain evidence="5 6">JCM 6835</strain>
    </source>
</reference>
<dbReference type="HAMAP" id="MF_02087">
    <property type="entry name" value="PLP_homeostasis"/>
    <property type="match status" value="1"/>
</dbReference>
<keyword evidence="1 2" id="KW-0663">Pyridoxal phosphate</keyword>
<protein>
    <recommendedName>
        <fullName evidence="2">Pyridoxal phosphate homeostasis protein</fullName>
        <shortName evidence="2">PLP homeostasis protein</shortName>
    </recommendedName>
</protein>
<dbReference type="PANTHER" id="PTHR10146">
    <property type="entry name" value="PROLINE SYNTHETASE CO-TRANSCRIBED BACTERIAL HOMOLOG PROTEIN"/>
    <property type="match status" value="1"/>
</dbReference>
<name>A0ABN3RRJ3_9ACTN</name>
<accession>A0ABN3RRJ3</accession>
<evidence type="ECO:0000256" key="2">
    <source>
        <dbReference type="HAMAP-Rule" id="MF_02087"/>
    </source>
</evidence>
<dbReference type="InterPro" id="IPR011078">
    <property type="entry name" value="PyrdxlP_homeostasis"/>
</dbReference>
<sequence length="282" mass="29620">MRFLTRPEGPGEGITPPLRDLRVDAVGVRCVSGLPGFAVPPQRVHDGFLVDIARKNQIAAGLAEVEKRIAEACRAAGRPREEVTLIAVTKTYPAEDVRILAGLGVTEVGENRDQEAADKALACADLPLTWHFVGQLQTNKVRSVVGYADLVHSVDRSRLVAAIGREAVRAEREIGCLVQVALDDDPGRGGARPADVLGLADEIAATEGVRLGGLMAVAPLGEEPGKAFARLRDLALAVQAGHPGATIISAGMSGDLAEAVAHGATHVRVGTALLGRRKPFVR</sequence>
<dbReference type="InterPro" id="IPR029066">
    <property type="entry name" value="PLP-binding_barrel"/>
</dbReference>
<proteinExistence type="inferred from homology"/>
<organism evidence="5 6">
    <name type="scientific">Nonomuraea recticatena</name>
    <dbReference type="NCBI Taxonomy" id="46178"/>
    <lineage>
        <taxon>Bacteria</taxon>
        <taxon>Bacillati</taxon>
        <taxon>Actinomycetota</taxon>
        <taxon>Actinomycetes</taxon>
        <taxon>Streptosporangiales</taxon>
        <taxon>Streptosporangiaceae</taxon>
        <taxon>Nonomuraea</taxon>
    </lineage>
</organism>
<comment type="caution">
    <text evidence="5">The sequence shown here is derived from an EMBL/GenBank/DDBJ whole genome shotgun (WGS) entry which is preliminary data.</text>
</comment>
<evidence type="ECO:0000313" key="6">
    <source>
        <dbReference type="Proteomes" id="UP001501666"/>
    </source>
</evidence>
<dbReference type="PROSITE" id="PS01211">
    <property type="entry name" value="UPF0001"/>
    <property type="match status" value="1"/>
</dbReference>
<feature type="domain" description="Alanine racemase N-terminal" evidence="4">
    <location>
        <begin position="65"/>
        <end position="276"/>
    </location>
</feature>
<dbReference type="Pfam" id="PF01168">
    <property type="entry name" value="Ala_racemase_N"/>
    <property type="match status" value="1"/>
</dbReference>
<evidence type="ECO:0000256" key="1">
    <source>
        <dbReference type="ARBA" id="ARBA00022898"/>
    </source>
</evidence>
<dbReference type="NCBIfam" id="TIGR00044">
    <property type="entry name" value="YggS family pyridoxal phosphate-dependent enzyme"/>
    <property type="match status" value="1"/>
</dbReference>
<keyword evidence="6" id="KW-1185">Reference proteome</keyword>
<evidence type="ECO:0000313" key="5">
    <source>
        <dbReference type="EMBL" id="GAA2659093.1"/>
    </source>
</evidence>
<gene>
    <name evidence="5" type="ORF">GCM10010412_030840</name>
</gene>
<dbReference type="EMBL" id="BAAATE010000006">
    <property type="protein sequence ID" value="GAA2659093.1"/>
    <property type="molecule type" value="Genomic_DNA"/>
</dbReference>
<evidence type="ECO:0000256" key="3">
    <source>
        <dbReference type="RuleBase" id="RU004514"/>
    </source>
</evidence>
<dbReference type="CDD" id="cd00635">
    <property type="entry name" value="PLPDE_III_YBL036c_like"/>
    <property type="match status" value="1"/>
</dbReference>
<dbReference type="Proteomes" id="UP001501666">
    <property type="component" value="Unassembled WGS sequence"/>
</dbReference>
<dbReference type="SUPFAM" id="SSF51419">
    <property type="entry name" value="PLP-binding barrel"/>
    <property type="match status" value="1"/>
</dbReference>
<dbReference type="PANTHER" id="PTHR10146:SF14">
    <property type="entry name" value="PYRIDOXAL PHOSPHATE HOMEOSTASIS PROTEIN"/>
    <property type="match status" value="1"/>
</dbReference>